<comment type="caution">
    <text evidence="2">The sequence shown here is derived from an EMBL/GenBank/DDBJ whole genome shotgun (WGS) entry which is preliminary data.</text>
</comment>
<sequence>MASKKEVLSCLKNTYCRLKPSKIEGVGVFAIRNIPKNINPFLGIKNQRWYEFKLSELKSLDKEILKMIDSFFVIEKDKTVYIPRLGLNTIDMSFYVNNSKNPNIKTIDSGLTFVTLRKIKKGEELVVSYATYDDKYK</sequence>
<feature type="domain" description="SET" evidence="1">
    <location>
        <begin position="11"/>
        <end position="130"/>
    </location>
</feature>
<protein>
    <recommendedName>
        <fullName evidence="1">SET domain-containing protein</fullName>
    </recommendedName>
</protein>
<dbReference type="Pfam" id="PF00856">
    <property type="entry name" value="SET"/>
    <property type="match status" value="1"/>
</dbReference>
<dbReference type="AlphaFoldDB" id="A0A1G2I7K3"/>
<dbReference type="InterPro" id="IPR046341">
    <property type="entry name" value="SET_dom_sf"/>
</dbReference>
<name>A0A1G2I7K3_9BACT</name>
<dbReference type="InterPro" id="IPR001214">
    <property type="entry name" value="SET_dom"/>
</dbReference>
<accession>A0A1G2I7K3</accession>
<dbReference type="Proteomes" id="UP000176308">
    <property type="component" value="Unassembled WGS sequence"/>
</dbReference>
<proteinExistence type="predicted"/>
<dbReference type="PROSITE" id="PS50280">
    <property type="entry name" value="SET"/>
    <property type="match status" value="1"/>
</dbReference>
<dbReference type="Gene3D" id="2.170.270.10">
    <property type="entry name" value="SET domain"/>
    <property type="match status" value="1"/>
</dbReference>
<evidence type="ECO:0000259" key="1">
    <source>
        <dbReference type="PROSITE" id="PS50280"/>
    </source>
</evidence>
<dbReference type="EMBL" id="MHOX01000029">
    <property type="protein sequence ID" value="OGZ70340.1"/>
    <property type="molecule type" value="Genomic_DNA"/>
</dbReference>
<evidence type="ECO:0000313" key="3">
    <source>
        <dbReference type="Proteomes" id="UP000176308"/>
    </source>
</evidence>
<gene>
    <name evidence="2" type="ORF">A2904_00110</name>
</gene>
<evidence type="ECO:0000313" key="2">
    <source>
        <dbReference type="EMBL" id="OGZ70340.1"/>
    </source>
</evidence>
<organism evidence="2 3">
    <name type="scientific">Candidatus Staskawiczbacteria bacterium RIFCSPLOWO2_01_FULL_33_9</name>
    <dbReference type="NCBI Taxonomy" id="1802211"/>
    <lineage>
        <taxon>Bacteria</taxon>
        <taxon>Candidatus Staskawicziibacteriota</taxon>
    </lineage>
</organism>
<reference evidence="2 3" key="1">
    <citation type="journal article" date="2016" name="Nat. Commun.">
        <title>Thousands of microbial genomes shed light on interconnected biogeochemical processes in an aquifer system.</title>
        <authorList>
            <person name="Anantharaman K."/>
            <person name="Brown C.T."/>
            <person name="Hug L.A."/>
            <person name="Sharon I."/>
            <person name="Castelle C.J."/>
            <person name="Probst A.J."/>
            <person name="Thomas B.C."/>
            <person name="Singh A."/>
            <person name="Wilkins M.J."/>
            <person name="Karaoz U."/>
            <person name="Brodie E.L."/>
            <person name="Williams K.H."/>
            <person name="Hubbard S.S."/>
            <person name="Banfield J.F."/>
        </authorList>
    </citation>
    <scope>NUCLEOTIDE SEQUENCE [LARGE SCALE GENOMIC DNA]</scope>
</reference>
<dbReference type="SUPFAM" id="SSF82199">
    <property type="entry name" value="SET domain"/>
    <property type="match status" value="1"/>
</dbReference>